<dbReference type="PANTHER" id="PTHR40660">
    <property type="entry name" value="5'-PHOSPHATE OXIDASE PUTATIVE DOMAIN-CONTAINING PROTEIN-RELATED"/>
    <property type="match status" value="1"/>
</dbReference>
<name>A0AAU9DAR9_9LACO</name>
<sequence>MVKLTSDMKEMLKSQLSFLSTTDGKNNPQVGPKGTMRILDDEHLLYDEHTGKQAWENIHVNPKVAVAVANHEAYKGYRFEGTAEIHQGDQIYADAEKFASDGHLPHPVAAIVINIERIYYLDAGPKAGELVEE</sequence>
<dbReference type="AlphaFoldDB" id="A0AAU9DAR9"/>
<dbReference type="InterPro" id="IPR011576">
    <property type="entry name" value="Pyridox_Oxase_N"/>
</dbReference>
<dbReference type="EMBL" id="AP026801">
    <property type="protein sequence ID" value="BDR56775.1"/>
    <property type="molecule type" value="Genomic_DNA"/>
</dbReference>
<keyword evidence="3" id="KW-1185">Reference proteome</keyword>
<organism evidence="2 3">
    <name type="scientific">Xylocopilactobacillus apis</name>
    <dbReference type="NCBI Taxonomy" id="2932183"/>
    <lineage>
        <taxon>Bacteria</taxon>
        <taxon>Bacillati</taxon>
        <taxon>Bacillota</taxon>
        <taxon>Bacilli</taxon>
        <taxon>Lactobacillales</taxon>
        <taxon>Lactobacillaceae</taxon>
        <taxon>Xylocopilactobacillus</taxon>
    </lineage>
</organism>
<gene>
    <name evidence="2" type="ORF">KIMC2_13370</name>
</gene>
<dbReference type="KEGG" id="xak:KIMC2_13370"/>
<evidence type="ECO:0000313" key="2">
    <source>
        <dbReference type="EMBL" id="BDR56775.1"/>
    </source>
</evidence>
<protein>
    <submittedName>
        <fullName evidence="2">Sugar ABC transporter substrate-binding protein</fullName>
    </submittedName>
</protein>
<dbReference type="InterPro" id="IPR012349">
    <property type="entry name" value="Split_barrel_FMN-bd"/>
</dbReference>
<evidence type="ECO:0000259" key="1">
    <source>
        <dbReference type="Pfam" id="PF01243"/>
    </source>
</evidence>
<dbReference type="Pfam" id="PF01243">
    <property type="entry name" value="PNPOx_N"/>
    <property type="match status" value="1"/>
</dbReference>
<feature type="domain" description="Pyridoxamine 5'-phosphate oxidase N-terminal" evidence="1">
    <location>
        <begin position="7"/>
        <end position="121"/>
    </location>
</feature>
<accession>A0AAU9DAR9</accession>
<dbReference type="Proteomes" id="UP001321804">
    <property type="component" value="Chromosome"/>
</dbReference>
<proteinExistence type="predicted"/>
<dbReference type="RefSeq" id="WP_317695228.1">
    <property type="nucleotide sequence ID" value="NZ_AP026801.1"/>
</dbReference>
<evidence type="ECO:0000313" key="3">
    <source>
        <dbReference type="Proteomes" id="UP001321804"/>
    </source>
</evidence>
<dbReference type="Gene3D" id="2.30.110.10">
    <property type="entry name" value="Electron Transport, Fmn-binding Protein, Chain A"/>
    <property type="match status" value="1"/>
</dbReference>
<dbReference type="PANTHER" id="PTHR40660:SF1">
    <property type="entry name" value="5'-PHOSPHATE OXIDASE PUTATIVE DOMAIN-CONTAINING PROTEIN-RELATED"/>
    <property type="match status" value="1"/>
</dbReference>
<dbReference type="SUPFAM" id="SSF50475">
    <property type="entry name" value="FMN-binding split barrel"/>
    <property type="match status" value="1"/>
</dbReference>
<reference evidence="2 3" key="1">
    <citation type="journal article" date="2023" name="Microbiol. Spectr.">
        <title>Symbiosis of Carpenter Bees with Uncharacterized Lactic Acid Bacteria Showing NAD Auxotrophy.</title>
        <authorList>
            <person name="Kawasaki S."/>
            <person name="Ozawa K."/>
            <person name="Mori T."/>
            <person name="Yamamoto A."/>
            <person name="Ito M."/>
            <person name="Ohkuma M."/>
            <person name="Sakamoto M."/>
            <person name="Matsutani M."/>
        </authorList>
    </citation>
    <scope>NUCLEOTIDE SEQUENCE [LARGE SCALE GENOMIC DNA]</scope>
    <source>
        <strain evidence="2 3">KimC2</strain>
    </source>
</reference>